<accession>A0ABY6ZEC8</accession>
<dbReference type="InterPro" id="IPR001845">
    <property type="entry name" value="HTH_ArsR_DNA-bd_dom"/>
</dbReference>
<dbReference type="PANTHER" id="PTHR33154:SF33">
    <property type="entry name" value="TRANSCRIPTIONAL REPRESSOR SDPR"/>
    <property type="match status" value="1"/>
</dbReference>
<dbReference type="PANTHER" id="PTHR33154">
    <property type="entry name" value="TRANSCRIPTIONAL REGULATOR, ARSR FAMILY"/>
    <property type="match status" value="1"/>
</dbReference>
<dbReference type="InterPro" id="IPR011991">
    <property type="entry name" value="ArsR-like_HTH"/>
</dbReference>
<sequence>MVLSPELDAMNDKDAEEIFKALSNQTRVSILRLLKHPADHFSTQAHVMKENGFEGGVCVSDIRKNIGVSQSTASQYLSILEQSGLLEMKRIGQWTYYRRNEVTIKQFEHYIRLKL</sequence>
<evidence type="ECO:0000256" key="2">
    <source>
        <dbReference type="ARBA" id="ARBA00023125"/>
    </source>
</evidence>
<evidence type="ECO:0000313" key="5">
    <source>
        <dbReference type="EMBL" id="WAH40596.1"/>
    </source>
</evidence>
<dbReference type="SMART" id="SM00418">
    <property type="entry name" value="HTH_ARSR"/>
    <property type="match status" value="1"/>
</dbReference>
<dbReference type="EMBL" id="CP104067">
    <property type="protein sequence ID" value="WAH40596.1"/>
    <property type="molecule type" value="Genomic_DNA"/>
</dbReference>
<protein>
    <submittedName>
        <fullName evidence="5">Helix-turn-helix domain-containing protein</fullName>
    </submittedName>
</protein>
<organism evidence="5 6">
    <name type="scientific">Alicyclobacillus fastidiosus</name>
    <dbReference type="NCBI Taxonomy" id="392011"/>
    <lineage>
        <taxon>Bacteria</taxon>
        <taxon>Bacillati</taxon>
        <taxon>Bacillota</taxon>
        <taxon>Bacilli</taxon>
        <taxon>Bacillales</taxon>
        <taxon>Alicyclobacillaceae</taxon>
        <taxon>Alicyclobacillus</taxon>
    </lineage>
</organism>
<dbReference type="InterPro" id="IPR051081">
    <property type="entry name" value="HTH_MetalResp_TranReg"/>
</dbReference>
<evidence type="ECO:0000256" key="3">
    <source>
        <dbReference type="ARBA" id="ARBA00023163"/>
    </source>
</evidence>
<feature type="domain" description="HTH arsR-type" evidence="4">
    <location>
        <begin position="7"/>
        <end position="115"/>
    </location>
</feature>
<keyword evidence="6" id="KW-1185">Reference proteome</keyword>
<proteinExistence type="predicted"/>
<dbReference type="Pfam" id="PF01022">
    <property type="entry name" value="HTH_5"/>
    <property type="match status" value="1"/>
</dbReference>
<reference evidence="5" key="1">
    <citation type="submission" date="2022-08" db="EMBL/GenBank/DDBJ databases">
        <title>Alicyclobacillus fastidiosus DSM 17978, complete genome.</title>
        <authorList>
            <person name="Wang Q."/>
            <person name="Cai R."/>
            <person name="Wang Z."/>
        </authorList>
    </citation>
    <scope>NUCLEOTIDE SEQUENCE</scope>
    <source>
        <strain evidence="5">DSM 17978</strain>
    </source>
</reference>
<dbReference type="PROSITE" id="PS50987">
    <property type="entry name" value="HTH_ARSR_2"/>
    <property type="match status" value="1"/>
</dbReference>
<keyword evidence="1" id="KW-0805">Transcription regulation</keyword>
<evidence type="ECO:0000313" key="6">
    <source>
        <dbReference type="Proteomes" id="UP001164761"/>
    </source>
</evidence>
<dbReference type="InterPro" id="IPR036390">
    <property type="entry name" value="WH_DNA-bd_sf"/>
</dbReference>
<name>A0ABY6ZEC8_9BACL</name>
<evidence type="ECO:0000259" key="4">
    <source>
        <dbReference type="PROSITE" id="PS50987"/>
    </source>
</evidence>
<dbReference type="CDD" id="cd00090">
    <property type="entry name" value="HTH_ARSR"/>
    <property type="match status" value="1"/>
</dbReference>
<dbReference type="SUPFAM" id="SSF46785">
    <property type="entry name" value="Winged helix' DNA-binding domain"/>
    <property type="match status" value="1"/>
</dbReference>
<keyword evidence="2" id="KW-0238">DNA-binding</keyword>
<dbReference type="InterPro" id="IPR036388">
    <property type="entry name" value="WH-like_DNA-bd_sf"/>
</dbReference>
<dbReference type="Gene3D" id="1.10.10.10">
    <property type="entry name" value="Winged helix-like DNA-binding domain superfamily/Winged helix DNA-binding domain"/>
    <property type="match status" value="1"/>
</dbReference>
<dbReference type="RefSeq" id="WP_268004497.1">
    <property type="nucleotide sequence ID" value="NZ_BSUT01000001.1"/>
</dbReference>
<dbReference type="Proteomes" id="UP001164761">
    <property type="component" value="Chromosome"/>
</dbReference>
<evidence type="ECO:0000256" key="1">
    <source>
        <dbReference type="ARBA" id="ARBA00023015"/>
    </source>
</evidence>
<keyword evidence="3" id="KW-0804">Transcription</keyword>
<gene>
    <name evidence="5" type="ORF">NZD89_20085</name>
</gene>